<comment type="caution">
    <text evidence="1">The sequence shown here is derived from an EMBL/GenBank/DDBJ whole genome shotgun (WGS) entry which is preliminary data.</text>
</comment>
<name>A0ABS2D0X6_9FLAO</name>
<dbReference type="EMBL" id="JACSOD020000508">
    <property type="protein sequence ID" value="MBM6500836.1"/>
    <property type="molecule type" value="Genomic_DNA"/>
</dbReference>
<dbReference type="PROSITE" id="PS51257">
    <property type="entry name" value="PROKAR_LIPOPROTEIN"/>
    <property type="match status" value="1"/>
</dbReference>
<proteinExistence type="predicted"/>
<evidence type="ECO:0000313" key="1">
    <source>
        <dbReference type="EMBL" id="MBM6500836.1"/>
    </source>
</evidence>
<sequence>MRNKFLIVLFAVSSVLVSCKKEKEETVVEDKNVKKFFSVEVEAAASKADNFAVYFSEDNTVDFKGANAVWSGIKGGNAFETLNFALSEEKIPTHIRLDFGMKTDQDSVVVKNIKVGYYGNDYQFKGSDFFQYFIEDKQFNTKIDAAKGTITFLKKDGAYKTPYYYPTQATIDNIKKITTTTKK</sequence>
<keyword evidence="2" id="KW-1185">Reference proteome</keyword>
<reference evidence="1 2" key="1">
    <citation type="submission" date="2021-02" db="EMBL/GenBank/DDBJ databases">
        <authorList>
            <person name="Jung H.S."/>
            <person name="Chun B.H."/>
            <person name="Jeon C.O."/>
        </authorList>
    </citation>
    <scope>NUCLEOTIDE SEQUENCE [LARGE SCALE GENOMIC DNA]</scope>
    <source>
        <strain evidence="1 2">LMG 25203</strain>
    </source>
</reference>
<organism evidence="1 2">
    <name type="scientific">Flavobacterium macrobrachii</name>
    <dbReference type="NCBI Taxonomy" id="591204"/>
    <lineage>
        <taxon>Bacteria</taxon>
        <taxon>Pseudomonadati</taxon>
        <taxon>Bacteroidota</taxon>
        <taxon>Flavobacteriia</taxon>
        <taxon>Flavobacteriales</taxon>
        <taxon>Flavobacteriaceae</taxon>
        <taxon>Flavobacterium</taxon>
    </lineage>
</organism>
<evidence type="ECO:0000313" key="2">
    <source>
        <dbReference type="Proteomes" id="UP000759529"/>
    </source>
</evidence>
<dbReference type="RefSeq" id="WP_187656093.1">
    <property type="nucleotide sequence ID" value="NZ_JACSOD020000508.1"/>
</dbReference>
<accession>A0ABS2D0X6</accession>
<protein>
    <submittedName>
        <fullName evidence="1">Uncharacterized protein</fullName>
    </submittedName>
</protein>
<dbReference type="Proteomes" id="UP000759529">
    <property type="component" value="Unassembled WGS sequence"/>
</dbReference>
<gene>
    <name evidence="1" type="ORF">H9X54_016215</name>
</gene>